<proteinExistence type="predicted"/>
<gene>
    <name evidence="1" type="ORF">AWB69_07237</name>
</gene>
<reference evidence="1 2" key="1">
    <citation type="submission" date="2016-01" db="EMBL/GenBank/DDBJ databases">
        <authorList>
            <person name="Oliw E.H."/>
        </authorList>
    </citation>
    <scope>NUCLEOTIDE SEQUENCE [LARGE SCALE GENOMIC DNA]</scope>
    <source>
        <strain evidence="1">LMG 27134</strain>
    </source>
</reference>
<name>A0A158J6B3_9BURK</name>
<dbReference type="RefSeq" id="WP_062091420.1">
    <property type="nucleotide sequence ID" value="NZ_FCOK02000072.1"/>
</dbReference>
<dbReference type="Proteomes" id="UP000054683">
    <property type="component" value="Unassembled WGS sequence"/>
</dbReference>
<dbReference type="AlphaFoldDB" id="A0A158J6B3"/>
<protein>
    <submittedName>
        <fullName evidence="1">Uncharacterized protein</fullName>
    </submittedName>
</protein>
<organism evidence="1 2">
    <name type="scientific">Caballeronia udeis</name>
    <dbReference type="NCBI Taxonomy" id="1232866"/>
    <lineage>
        <taxon>Bacteria</taxon>
        <taxon>Pseudomonadati</taxon>
        <taxon>Pseudomonadota</taxon>
        <taxon>Betaproteobacteria</taxon>
        <taxon>Burkholderiales</taxon>
        <taxon>Burkholderiaceae</taxon>
        <taxon>Caballeronia</taxon>
    </lineage>
</organism>
<sequence>MNELLQLALDAHGGLENWRKVERVDIRLNLSGFLFEKKKHPDGLNNVLLSVDTKHMRTLISPFPARGFQGVFENGKVFIKTDAGKIVSQMDNPRESYEGHTRETPWTDLQFLYFIGYAFWNYLNMPFIFTSEGVKTEEIDPHEENGQTWRVLAVSFPPSIDTHCAQQKFYFNEQGILQRHDYFTDVAKGDAAHYCYDSRIFDGFTFATRRRVVGKDKTGYANLSGPSSVWALVEAIVVHKE</sequence>
<dbReference type="OrthoDB" id="8746011at2"/>
<evidence type="ECO:0000313" key="2">
    <source>
        <dbReference type="Proteomes" id="UP000054683"/>
    </source>
</evidence>
<accession>A0A158J6B3</accession>
<dbReference type="EMBL" id="FCOK02000072">
    <property type="protein sequence ID" value="SAL64305.1"/>
    <property type="molecule type" value="Genomic_DNA"/>
</dbReference>
<evidence type="ECO:0000313" key="1">
    <source>
        <dbReference type="EMBL" id="SAL64305.1"/>
    </source>
</evidence>